<dbReference type="GO" id="GO:0005840">
    <property type="term" value="C:ribosome"/>
    <property type="evidence" value="ECO:0007669"/>
    <property type="project" value="UniProtKB-KW"/>
</dbReference>
<keyword evidence="8" id="KW-1185">Reference proteome</keyword>
<evidence type="ECO:0000256" key="1">
    <source>
        <dbReference type="ARBA" id="ARBA00009741"/>
    </source>
</evidence>
<dbReference type="PIRSF" id="PIRSF000401">
    <property type="entry name" value="RPL11_MTase"/>
    <property type="match status" value="1"/>
</dbReference>
<feature type="binding site" evidence="6">
    <location>
        <position position="148"/>
    </location>
    <ligand>
        <name>S-adenosyl-L-methionine</name>
        <dbReference type="ChEBI" id="CHEBI:59789"/>
    </ligand>
</feature>
<evidence type="ECO:0000313" key="7">
    <source>
        <dbReference type="EMBL" id="PWN07022.1"/>
    </source>
</evidence>
<protein>
    <recommendedName>
        <fullName evidence="6">Ribosomal protein L11 methyltransferase</fullName>
        <shortName evidence="6">L11 Mtase</shortName>
        <ecNumber evidence="6">2.1.1.-</ecNumber>
    </recommendedName>
</protein>
<feature type="binding site" evidence="6">
    <location>
        <position position="214"/>
    </location>
    <ligand>
        <name>S-adenosyl-L-methionine</name>
        <dbReference type="ChEBI" id="CHEBI:59789"/>
    </ligand>
</feature>
<comment type="catalytic activity">
    <reaction evidence="6">
        <text>L-lysyl-[protein] + 3 S-adenosyl-L-methionine = N(6),N(6),N(6)-trimethyl-L-lysyl-[protein] + 3 S-adenosyl-L-homocysteine + 3 H(+)</text>
        <dbReference type="Rhea" id="RHEA:54192"/>
        <dbReference type="Rhea" id="RHEA-COMP:9752"/>
        <dbReference type="Rhea" id="RHEA-COMP:13826"/>
        <dbReference type="ChEBI" id="CHEBI:15378"/>
        <dbReference type="ChEBI" id="CHEBI:29969"/>
        <dbReference type="ChEBI" id="CHEBI:57856"/>
        <dbReference type="ChEBI" id="CHEBI:59789"/>
        <dbReference type="ChEBI" id="CHEBI:61961"/>
    </reaction>
</comment>
<feature type="binding site" evidence="6">
    <location>
        <position position="170"/>
    </location>
    <ligand>
        <name>S-adenosyl-L-methionine</name>
        <dbReference type="ChEBI" id="CHEBI:59789"/>
    </ligand>
</feature>
<keyword evidence="4 6" id="KW-0808">Transferase</keyword>
<dbReference type="PANTHER" id="PTHR43648">
    <property type="entry name" value="ELECTRON TRANSFER FLAVOPROTEIN BETA SUBUNIT LYSINE METHYLTRANSFERASE"/>
    <property type="match status" value="1"/>
</dbReference>
<evidence type="ECO:0000256" key="4">
    <source>
        <dbReference type="ARBA" id="ARBA00022679"/>
    </source>
</evidence>
<organism evidence="7 8">
    <name type="scientific">Rhodohalobacter mucosus</name>
    <dbReference type="NCBI Taxonomy" id="2079485"/>
    <lineage>
        <taxon>Bacteria</taxon>
        <taxon>Pseudomonadati</taxon>
        <taxon>Balneolota</taxon>
        <taxon>Balneolia</taxon>
        <taxon>Balneolales</taxon>
        <taxon>Balneolaceae</taxon>
        <taxon>Rhodohalobacter</taxon>
    </lineage>
</organism>
<dbReference type="GO" id="GO:0032259">
    <property type="term" value="P:methylation"/>
    <property type="evidence" value="ECO:0007669"/>
    <property type="project" value="UniProtKB-KW"/>
</dbReference>
<dbReference type="InterPro" id="IPR004498">
    <property type="entry name" value="Ribosomal_PrmA_MeTrfase"/>
</dbReference>
<reference evidence="7 8" key="1">
    <citation type="submission" date="2018-05" db="EMBL/GenBank/DDBJ databases">
        <title>Rhodohalobacter halophilus gen. nov., sp. nov., a moderately halophilic member of the family Balneolaceae.</title>
        <authorList>
            <person name="Liu Z.-W."/>
        </authorList>
    </citation>
    <scope>NUCLEOTIDE SEQUENCE [LARGE SCALE GENOMIC DNA]</scope>
    <source>
        <strain evidence="7 8">8A47</strain>
    </source>
</reference>
<dbReference type="InterPro" id="IPR029063">
    <property type="entry name" value="SAM-dependent_MTases_sf"/>
</dbReference>
<evidence type="ECO:0000256" key="5">
    <source>
        <dbReference type="ARBA" id="ARBA00022691"/>
    </source>
</evidence>
<comment type="similarity">
    <text evidence="1 6">Belongs to the methyltransferase superfamily. PrmA family.</text>
</comment>
<feature type="binding site" evidence="6">
    <location>
        <position position="127"/>
    </location>
    <ligand>
        <name>S-adenosyl-L-methionine</name>
        <dbReference type="ChEBI" id="CHEBI:59789"/>
    </ligand>
</feature>
<name>A0A316TWT0_9BACT</name>
<keyword evidence="7" id="KW-0687">Ribonucleoprotein</keyword>
<keyword evidence="5 6" id="KW-0949">S-adenosyl-L-methionine</keyword>
<comment type="caution">
    <text evidence="7">The sequence shown here is derived from an EMBL/GenBank/DDBJ whole genome shotgun (WGS) entry which is preliminary data.</text>
</comment>
<dbReference type="GO" id="GO:0016279">
    <property type="term" value="F:protein-lysine N-methyltransferase activity"/>
    <property type="evidence" value="ECO:0007669"/>
    <property type="project" value="RHEA"/>
</dbReference>
<evidence type="ECO:0000313" key="8">
    <source>
        <dbReference type="Proteomes" id="UP000245533"/>
    </source>
</evidence>
<dbReference type="Gene3D" id="3.40.50.150">
    <property type="entry name" value="Vaccinia Virus protein VP39"/>
    <property type="match status" value="1"/>
</dbReference>
<dbReference type="OrthoDB" id="9785995at2"/>
<dbReference type="PANTHER" id="PTHR43648:SF1">
    <property type="entry name" value="ELECTRON TRANSFER FLAVOPROTEIN BETA SUBUNIT LYSINE METHYLTRANSFERASE"/>
    <property type="match status" value="1"/>
</dbReference>
<dbReference type="Proteomes" id="UP000245533">
    <property type="component" value="Unassembled WGS sequence"/>
</dbReference>
<dbReference type="GO" id="GO:0005737">
    <property type="term" value="C:cytoplasm"/>
    <property type="evidence" value="ECO:0007669"/>
    <property type="project" value="UniProtKB-SubCell"/>
</dbReference>
<evidence type="ECO:0000256" key="6">
    <source>
        <dbReference type="HAMAP-Rule" id="MF_00735"/>
    </source>
</evidence>
<dbReference type="HAMAP" id="MF_00735">
    <property type="entry name" value="Methyltr_PrmA"/>
    <property type="match status" value="1"/>
</dbReference>
<gene>
    <name evidence="6" type="primary">prmA</name>
    <name evidence="7" type="ORF">DDZ15_07060</name>
</gene>
<dbReference type="Pfam" id="PF06325">
    <property type="entry name" value="PrmA"/>
    <property type="match status" value="1"/>
</dbReference>
<evidence type="ECO:0000256" key="2">
    <source>
        <dbReference type="ARBA" id="ARBA00022490"/>
    </source>
</evidence>
<dbReference type="NCBIfam" id="NF001785">
    <property type="entry name" value="PRK00517.2-2"/>
    <property type="match status" value="1"/>
</dbReference>
<dbReference type="AlphaFoldDB" id="A0A316TWT0"/>
<dbReference type="RefSeq" id="WP_109646371.1">
    <property type="nucleotide sequence ID" value="NZ_QGGB01000005.1"/>
</dbReference>
<comment type="function">
    <text evidence="6">Methylates ribosomal protein L11.</text>
</comment>
<keyword evidence="7" id="KW-0689">Ribosomal protein</keyword>
<sequence>MTYIKLIFDIDEEYQEMIIAELMDLDFYGFEQEDERLIAYVEQPRYNDAHREYIEQIIAAFPGASFYEAESIPEQNWNETWEKSIRPQVIGEFLVRPTWSEAMPEEGQMLLEIDPKMAFGTGYHATTRLVLNELSNIPLKNREILDAGTGTAILAIAAAKLGAARVLGFDIDPWSRDNAVENIYLNDVAGLVEFRFGGMEVVDDHEKFDVILANINRNAILELLPSFLGHARPAAVLILSGLLHTDELKLRDTLEDLPVKINGVTREEEWICFRITKI</sequence>
<evidence type="ECO:0000256" key="3">
    <source>
        <dbReference type="ARBA" id="ARBA00022603"/>
    </source>
</evidence>
<dbReference type="EMBL" id="QGGB01000005">
    <property type="protein sequence ID" value="PWN07022.1"/>
    <property type="molecule type" value="Genomic_DNA"/>
</dbReference>
<comment type="subcellular location">
    <subcellularLocation>
        <location evidence="6">Cytoplasm</location>
    </subcellularLocation>
</comment>
<keyword evidence="3 6" id="KW-0489">Methyltransferase</keyword>
<dbReference type="InterPro" id="IPR050078">
    <property type="entry name" value="Ribosomal_L11_MeTrfase_PrmA"/>
</dbReference>
<proteinExistence type="inferred from homology"/>
<keyword evidence="2 6" id="KW-0963">Cytoplasm</keyword>
<accession>A0A316TWT0</accession>
<dbReference type="SUPFAM" id="SSF53335">
    <property type="entry name" value="S-adenosyl-L-methionine-dependent methyltransferases"/>
    <property type="match status" value="1"/>
</dbReference>
<dbReference type="EC" id="2.1.1.-" evidence="6"/>
<dbReference type="CDD" id="cd02440">
    <property type="entry name" value="AdoMet_MTases"/>
    <property type="match status" value="1"/>
</dbReference>